<evidence type="ECO:0000256" key="12">
    <source>
        <dbReference type="ARBA" id="ARBA00049861"/>
    </source>
</evidence>
<evidence type="ECO:0000256" key="3">
    <source>
        <dbReference type="ARBA" id="ARBA00004910"/>
    </source>
</evidence>
<dbReference type="CDD" id="cd01284">
    <property type="entry name" value="Riboflavin_deaminase-reductase"/>
    <property type="match status" value="1"/>
</dbReference>
<evidence type="ECO:0000256" key="4">
    <source>
        <dbReference type="ARBA" id="ARBA00005259"/>
    </source>
</evidence>
<keyword evidence="8 14" id="KW-0862">Zinc</keyword>
<dbReference type="SUPFAM" id="SSF53927">
    <property type="entry name" value="Cytidine deaminase-like"/>
    <property type="match status" value="1"/>
</dbReference>
<accession>A0ABT8G2E9</accession>
<dbReference type="SUPFAM" id="SSF53597">
    <property type="entry name" value="Dihydrofolate reductase-like"/>
    <property type="match status" value="1"/>
</dbReference>
<dbReference type="EC" id="1.1.1.193" evidence="14"/>
<evidence type="ECO:0000256" key="11">
    <source>
        <dbReference type="ARBA" id="ARBA00023268"/>
    </source>
</evidence>
<evidence type="ECO:0000256" key="7">
    <source>
        <dbReference type="ARBA" id="ARBA00022723"/>
    </source>
</evidence>
<evidence type="ECO:0000256" key="9">
    <source>
        <dbReference type="ARBA" id="ARBA00022857"/>
    </source>
</evidence>
<evidence type="ECO:0000256" key="6">
    <source>
        <dbReference type="ARBA" id="ARBA00022619"/>
    </source>
</evidence>
<dbReference type="InterPro" id="IPR002734">
    <property type="entry name" value="RibDG_C"/>
</dbReference>
<evidence type="ECO:0000259" key="15">
    <source>
        <dbReference type="PROSITE" id="PS51747"/>
    </source>
</evidence>
<comment type="cofactor">
    <cofactor evidence="14">
        <name>Zn(2+)</name>
        <dbReference type="ChEBI" id="CHEBI:29105"/>
    </cofactor>
    <text evidence="14">Binds 1 zinc ion.</text>
</comment>
<keyword evidence="17" id="KW-1185">Reference proteome</keyword>
<dbReference type="PIRSF" id="PIRSF006769">
    <property type="entry name" value="RibD"/>
    <property type="match status" value="1"/>
</dbReference>
<sequence>MADDGAAMARAVMLAQRGPVWGPNPRVGCVIVAADGRVLAEGWHQGAGTPHAEADALSKADDAGVDVAGATAYVTLEPCTHTGRTGPCADALTVAGVGRVVFAVEDPNPQAAGGGEVLRSRGIDAEFVPDAAAREVNRRWLRAMELGRPYVIAKWAQTLDGRTAASDGSSFWITGEEARAHAHHVRAEVDAILVGTGTVGTDDPSLSARPPGTDEPHQPLRVVMGTSATDGAKVWRDGNSLSARTHDPAEVLSELWRRDVRTVIVEGGSVVTTAFFQAGLVDEVNAYIAPALLGSGPTVVGDLGIGTMTDVLRGTDVTSTRLGADTLVTAVFTKGP</sequence>
<comment type="catalytic activity">
    <reaction evidence="13 14">
        <text>2,5-diamino-6-hydroxy-4-(5-phosphoribosylamino)-pyrimidine + H2O + H(+) = 5-amino-6-(5-phospho-D-ribosylamino)uracil + NH4(+)</text>
        <dbReference type="Rhea" id="RHEA:21868"/>
        <dbReference type="ChEBI" id="CHEBI:15377"/>
        <dbReference type="ChEBI" id="CHEBI:15378"/>
        <dbReference type="ChEBI" id="CHEBI:28938"/>
        <dbReference type="ChEBI" id="CHEBI:58453"/>
        <dbReference type="ChEBI" id="CHEBI:58614"/>
        <dbReference type="EC" id="3.5.4.26"/>
    </reaction>
</comment>
<dbReference type="EMBL" id="JAUHPV010000005">
    <property type="protein sequence ID" value="MDN4473324.1"/>
    <property type="molecule type" value="Genomic_DNA"/>
</dbReference>
<dbReference type="PANTHER" id="PTHR38011:SF7">
    <property type="entry name" value="2,5-DIAMINO-6-RIBOSYLAMINO-4(3H)-PYRIMIDINONE 5'-PHOSPHATE REDUCTASE"/>
    <property type="match status" value="1"/>
</dbReference>
<name>A0ABT8G2E9_9MICO</name>
<proteinExistence type="inferred from homology"/>
<dbReference type="Gene3D" id="3.40.430.10">
    <property type="entry name" value="Dihydrofolate Reductase, subunit A"/>
    <property type="match status" value="2"/>
</dbReference>
<keyword evidence="6 14" id="KW-0686">Riboflavin biosynthesis</keyword>
<evidence type="ECO:0000256" key="8">
    <source>
        <dbReference type="ARBA" id="ARBA00022833"/>
    </source>
</evidence>
<evidence type="ECO:0000256" key="10">
    <source>
        <dbReference type="ARBA" id="ARBA00023002"/>
    </source>
</evidence>
<dbReference type="NCBIfam" id="TIGR00326">
    <property type="entry name" value="eubact_ribD"/>
    <property type="match status" value="1"/>
</dbReference>
<keyword evidence="9 14" id="KW-0521">NADP</keyword>
<comment type="similarity">
    <text evidence="5 14">In the C-terminal section; belongs to the HTP reductase family.</text>
</comment>
<dbReference type="PROSITE" id="PS00903">
    <property type="entry name" value="CYT_DCMP_DEAMINASES_1"/>
    <property type="match status" value="1"/>
</dbReference>
<dbReference type="InterPro" id="IPR002125">
    <property type="entry name" value="CMP_dCMP_dom"/>
</dbReference>
<reference evidence="16" key="1">
    <citation type="submission" date="2023-06" db="EMBL/GenBank/DDBJ databases">
        <title>SYSU T00b26.</title>
        <authorList>
            <person name="Gao L."/>
            <person name="Fang B.-Z."/>
            <person name="Li W.-J."/>
        </authorList>
    </citation>
    <scope>NUCLEOTIDE SEQUENCE</scope>
    <source>
        <strain evidence="16">SYSU T00b26</strain>
    </source>
</reference>
<dbReference type="Gene3D" id="3.40.140.10">
    <property type="entry name" value="Cytidine Deaminase, domain 2"/>
    <property type="match status" value="1"/>
</dbReference>
<evidence type="ECO:0000313" key="16">
    <source>
        <dbReference type="EMBL" id="MDN4473324.1"/>
    </source>
</evidence>
<evidence type="ECO:0000256" key="2">
    <source>
        <dbReference type="ARBA" id="ARBA00004882"/>
    </source>
</evidence>
<comment type="function">
    <text evidence="1 14">Converts 2,5-diamino-6-(ribosylamino)-4(3h)-pyrimidinone 5'-phosphate into 5-amino-6-(ribosylamino)-2,4(1h,3h)-pyrimidinedione 5'-phosphate.</text>
</comment>
<dbReference type="Pfam" id="PF00383">
    <property type="entry name" value="dCMP_cyt_deam_1"/>
    <property type="match status" value="1"/>
</dbReference>
<feature type="domain" description="CMP/dCMP-type deaminase" evidence="15">
    <location>
        <begin position="2"/>
        <end position="116"/>
    </location>
</feature>
<organism evidence="16 17">
    <name type="scientific">Demequina zhanjiangensis</name>
    <dbReference type="NCBI Taxonomy" id="3051659"/>
    <lineage>
        <taxon>Bacteria</taxon>
        <taxon>Bacillati</taxon>
        <taxon>Actinomycetota</taxon>
        <taxon>Actinomycetes</taxon>
        <taxon>Micrococcales</taxon>
        <taxon>Demequinaceae</taxon>
        <taxon>Demequina</taxon>
    </lineage>
</organism>
<dbReference type="EC" id="3.5.4.26" evidence="14"/>
<dbReference type="InterPro" id="IPR004794">
    <property type="entry name" value="Eubact_RibD"/>
</dbReference>
<dbReference type="InterPro" id="IPR016193">
    <property type="entry name" value="Cytidine_deaminase-like"/>
</dbReference>
<comment type="caution">
    <text evidence="16">The sequence shown here is derived from an EMBL/GenBank/DDBJ whole genome shotgun (WGS) entry which is preliminary data.</text>
</comment>
<comment type="catalytic activity">
    <reaction evidence="12 14">
        <text>5-amino-6-(5-phospho-D-ribitylamino)uracil + NADP(+) = 5-amino-6-(5-phospho-D-ribosylamino)uracil + NADPH + H(+)</text>
        <dbReference type="Rhea" id="RHEA:17845"/>
        <dbReference type="ChEBI" id="CHEBI:15378"/>
        <dbReference type="ChEBI" id="CHEBI:57783"/>
        <dbReference type="ChEBI" id="CHEBI:58349"/>
        <dbReference type="ChEBI" id="CHEBI:58421"/>
        <dbReference type="ChEBI" id="CHEBI:58453"/>
        <dbReference type="EC" id="1.1.1.193"/>
    </reaction>
</comment>
<keyword evidence="14 16" id="KW-0378">Hydrolase</keyword>
<comment type="pathway">
    <text evidence="2 14">Cofactor biosynthesis; riboflavin biosynthesis; 5-amino-6-(D-ribitylamino)uracil from GTP: step 2/4.</text>
</comment>
<protein>
    <recommendedName>
        <fullName evidence="14">Riboflavin biosynthesis protein RibD</fullName>
    </recommendedName>
    <domain>
        <recommendedName>
            <fullName evidence="14">Diaminohydroxyphosphoribosylaminopyrimidine deaminase</fullName>
            <shortName evidence="14">DRAP deaminase</shortName>
            <ecNumber evidence="14">3.5.4.26</ecNumber>
        </recommendedName>
        <alternativeName>
            <fullName evidence="14">Riboflavin-specific deaminase</fullName>
        </alternativeName>
    </domain>
    <domain>
        <recommendedName>
            <fullName evidence="14">5-amino-6-(5-phosphoribosylamino)uracil reductase</fullName>
            <ecNumber evidence="14">1.1.1.193</ecNumber>
        </recommendedName>
        <alternativeName>
            <fullName evidence="14">HTP reductase</fullName>
        </alternativeName>
    </domain>
</protein>
<keyword evidence="10 14" id="KW-0560">Oxidoreductase</keyword>
<dbReference type="GO" id="GO:0008703">
    <property type="term" value="F:5-amino-6-(5-phosphoribosylamino)uracil reductase activity"/>
    <property type="evidence" value="ECO:0007669"/>
    <property type="project" value="UniProtKB-EC"/>
</dbReference>
<comment type="similarity">
    <text evidence="4 14">In the N-terminal section; belongs to the cytidine and deoxycytidylate deaminase family.</text>
</comment>
<keyword evidence="11" id="KW-0511">Multifunctional enzyme</keyword>
<keyword evidence="7 14" id="KW-0479">Metal-binding</keyword>
<gene>
    <name evidence="16" type="primary">ribD</name>
    <name evidence="16" type="ORF">QQX04_10010</name>
</gene>
<dbReference type="GO" id="GO:0008835">
    <property type="term" value="F:diaminohydroxyphosphoribosylaminopyrimidine deaminase activity"/>
    <property type="evidence" value="ECO:0007669"/>
    <property type="project" value="UniProtKB-EC"/>
</dbReference>
<evidence type="ECO:0000313" key="17">
    <source>
        <dbReference type="Proteomes" id="UP001172738"/>
    </source>
</evidence>
<dbReference type="InterPro" id="IPR016192">
    <property type="entry name" value="APOBEC/CMP_deaminase_Zn-bd"/>
</dbReference>
<dbReference type="Proteomes" id="UP001172738">
    <property type="component" value="Unassembled WGS sequence"/>
</dbReference>
<evidence type="ECO:0000256" key="5">
    <source>
        <dbReference type="ARBA" id="ARBA00007417"/>
    </source>
</evidence>
<comment type="pathway">
    <text evidence="3 14">Cofactor biosynthesis; riboflavin biosynthesis; 5-amino-6-(D-ribitylamino)uracil from GTP: step 3/4.</text>
</comment>
<dbReference type="PANTHER" id="PTHR38011">
    <property type="entry name" value="DIHYDROFOLATE REDUCTASE FAMILY PROTEIN (AFU_ORTHOLOGUE AFUA_8G06820)"/>
    <property type="match status" value="1"/>
</dbReference>
<evidence type="ECO:0000256" key="1">
    <source>
        <dbReference type="ARBA" id="ARBA00002151"/>
    </source>
</evidence>
<dbReference type="Pfam" id="PF01872">
    <property type="entry name" value="RibD_C"/>
    <property type="match status" value="1"/>
</dbReference>
<dbReference type="InterPro" id="IPR050765">
    <property type="entry name" value="Riboflavin_Biosynth_HTPR"/>
</dbReference>
<dbReference type="RefSeq" id="WP_301128740.1">
    <property type="nucleotide sequence ID" value="NZ_JAUHPV010000005.1"/>
</dbReference>
<evidence type="ECO:0000256" key="14">
    <source>
        <dbReference type="PIRNR" id="PIRNR006769"/>
    </source>
</evidence>
<dbReference type="InterPro" id="IPR024072">
    <property type="entry name" value="DHFR-like_dom_sf"/>
</dbReference>
<dbReference type="PROSITE" id="PS51747">
    <property type="entry name" value="CYT_DCMP_DEAMINASES_2"/>
    <property type="match status" value="1"/>
</dbReference>
<evidence type="ECO:0000256" key="13">
    <source>
        <dbReference type="ARBA" id="ARBA00049886"/>
    </source>
</evidence>